<dbReference type="AlphaFoldDB" id="A0A2V0P957"/>
<comment type="function">
    <text evidence="7">Catalyzes cyclization of the linear tetrapyrrole, hydroxymethylbilane, to the macrocyclic uroporphyrinogen III.</text>
</comment>
<evidence type="ECO:0000256" key="8">
    <source>
        <dbReference type="SAM" id="MobiDB-lite"/>
    </source>
</evidence>
<evidence type="ECO:0000256" key="1">
    <source>
        <dbReference type="ARBA" id="ARBA00004772"/>
    </source>
</evidence>
<name>A0A2V0P957_9CHLO</name>
<comment type="similarity">
    <text evidence="2 7">Belongs to the uroporphyrinogen-III synthase family.</text>
</comment>
<dbReference type="STRING" id="307507.A0A2V0P957"/>
<keyword evidence="5 7" id="KW-0627">Porphyrin biosynthesis</keyword>
<dbReference type="Gene3D" id="3.40.50.10090">
    <property type="match status" value="2"/>
</dbReference>
<keyword evidence="11" id="KW-1185">Reference proteome</keyword>
<dbReference type="GO" id="GO:0006782">
    <property type="term" value="P:protoporphyrinogen IX biosynthetic process"/>
    <property type="evidence" value="ECO:0007669"/>
    <property type="project" value="UniProtKB-UniRule"/>
</dbReference>
<organism evidence="10 11">
    <name type="scientific">Raphidocelis subcapitata</name>
    <dbReference type="NCBI Taxonomy" id="307507"/>
    <lineage>
        <taxon>Eukaryota</taxon>
        <taxon>Viridiplantae</taxon>
        <taxon>Chlorophyta</taxon>
        <taxon>core chlorophytes</taxon>
        <taxon>Chlorophyceae</taxon>
        <taxon>CS clade</taxon>
        <taxon>Sphaeropleales</taxon>
        <taxon>Selenastraceae</taxon>
        <taxon>Raphidocelis</taxon>
    </lineage>
</organism>
<evidence type="ECO:0000256" key="6">
    <source>
        <dbReference type="ARBA" id="ARBA00048617"/>
    </source>
</evidence>
<dbReference type="Pfam" id="PF02602">
    <property type="entry name" value="HEM4"/>
    <property type="match status" value="1"/>
</dbReference>
<dbReference type="GO" id="GO:0006780">
    <property type="term" value="P:uroporphyrinogen III biosynthetic process"/>
    <property type="evidence" value="ECO:0007669"/>
    <property type="project" value="UniProtKB-UniRule"/>
</dbReference>
<evidence type="ECO:0000313" key="11">
    <source>
        <dbReference type="Proteomes" id="UP000247498"/>
    </source>
</evidence>
<dbReference type="PANTHER" id="PTHR38042">
    <property type="entry name" value="UROPORPHYRINOGEN-III SYNTHASE, CHLOROPLASTIC"/>
    <property type="match status" value="1"/>
</dbReference>
<dbReference type="InterPro" id="IPR039793">
    <property type="entry name" value="UROS/Hem4"/>
</dbReference>
<feature type="domain" description="Tetrapyrrole biosynthesis uroporphyrinogen III synthase" evidence="9">
    <location>
        <begin position="51"/>
        <end position="266"/>
    </location>
</feature>
<evidence type="ECO:0000256" key="3">
    <source>
        <dbReference type="ARBA" id="ARBA00013109"/>
    </source>
</evidence>
<dbReference type="EC" id="4.2.1.75" evidence="3 7"/>
<dbReference type="CDD" id="cd06578">
    <property type="entry name" value="HemD"/>
    <property type="match status" value="1"/>
</dbReference>
<evidence type="ECO:0000256" key="2">
    <source>
        <dbReference type="ARBA" id="ARBA00008133"/>
    </source>
</evidence>
<sequence length="283" mass="29127">MQSLELRCGGGSGPAQRPQRHTRRAPAVAVRAAAAPLVVATREQGKNGKLISGLQKHGISCIELPLIEHAPGPDRDRLPELLQQGGYDWVAVTSPEAAAVLLEGWEKAGRPQIRVAVVGGGTRDALVAAGVEPAFTASKAYGKIMGAELPHVPGGTDVVLYPASARASGDLQQSLEASGFSVNCVRTYDTVGVTGVDPALLARALEADVVTFGSPSAVKAWVALVGAEAARGTVSVCIGATSARACEAAGMTRVLFPDSPGIEGWVDTVREALAQQQGAAARR</sequence>
<dbReference type="EMBL" id="BDRX01000079">
    <property type="protein sequence ID" value="GBF96394.1"/>
    <property type="molecule type" value="Genomic_DNA"/>
</dbReference>
<dbReference type="FunCoup" id="A0A2V0P957">
    <property type="interactions" value="670"/>
</dbReference>
<evidence type="ECO:0000259" key="9">
    <source>
        <dbReference type="Pfam" id="PF02602"/>
    </source>
</evidence>
<dbReference type="PANTHER" id="PTHR38042:SF1">
    <property type="entry name" value="UROPORPHYRINOGEN-III SYNTHASE, CHLOROPLASTIC"/>
    <property type="match status" value="1"/>
</dbReference>
<evidence type="ECO:0000256" key="5">
    <source>
        <dbReference type="ARBA" id="ARBA00023244"/>
    </source>
</evidence>
<dbReference type="UniPathway" id="UPA00251">
    <property type="reaction ID" value="UER00320"/>
</dbReference>
<comment type="caution">
    <text evidence="10">The sequence shown here is derived from an EMBL/GenBank/DDBJ whole genome shotgun (WGS) entry which is preliminary data.</text>
</comment>
<feature type="region of interest" description="Disordered" evidence="8">
    <location>
        <begin position="1"/>
        <end position="25"/>
    </location>
</feature>
<protein>
    <recommendedName>
        <fullName evidence="3 7">Uroporphyrinogen-III synthase</fullName>
        <ecNumber evidence="3 7">4.2.1.75</ecNumber>
    </recommendedName>
</protein>
<dbReference type="InParanoid" id="A0A2V0P957"/>
<keyword evidence="4 7" id="KW-0456">Lyase</keyword>
<comment type="catalytic activity">
    <reaction evidence="6 7">
        <text>hydroxymethylbilane = uroporphyrinogen III + H2O</text>
        <dbReference type="Rhea" id="RHEA:18965"/>
        <dbReference type="ChEBI" id="CHEBI:15377"/>
        <dbReference type="ChEBI" id="CHEBI:57308"/>
        <dbReference type="ChEBI" id="CHEBI:57845"/>
        <dbReference type="EC" id="4.2.1.75"/>
    </reaction>
</comment>
<comment type="pathway">
    <text evidence="1 7">Porphyrin-containing compound metabolism; protoporphyrin-IX biosynthesis; coproporphyrinogen-III from 5-aminolevulinate: step 3/4.</text>
</comment>
<evidence type="ECO:0000313" key="10">
    <source>
        <dbReference type="EMBL" id="GBF96394.1"/>
    </source>
</evidence>
<reference evidence="10 11" key="1">
    <citation type="journal article" date="2018" name="Sci. Rep.">
        <title>Raphidocelis subcapitata (=Pseudokirchneriella subcapitata) provides an insight into genome evolution and environmental adaptations in the Sphaeropleales.</title>
        <authorList>
            <person name="Suzuki S."/>
            <person name="Yamaguchi H."/>
            <person name="Nakajima N."/>
            <person name="Kawachi M."/>
        </authorList>
    </citation>
    <scope>NUCLEOTIDE SEQUENCE [LARGE SCALE GENOMIC DNA]</scope>
    <source>
        <strain evidence="10 11">NIES-35</strain>
    </source>
</reference>
<dbReference type="GO" id="GO:0004852">
    <property type="term" value="F:uroporphyrinogen-III synthase activity"/>
    <property type="evidence" value="ECO:0007669"/>
    <property type="project" value="UniProtKB-UniRule"/>
</dbReference>
<dbReference type="OrthoDB" id="443551at2759"/>
<dbReference type="SUPFAM" id="SSF69618">
    <property type="entry name" value="HemD-like"/>
    <property type="match status" value="1"/>
</dbReference>
<dbReference type="InterPro" id="IPR036108">
    <property type="entry name" value="4pyrrol_syn_uPrphyn_synt_sf"/>
</dbReference>
<gene>
    <name evidence="10" type="ORF">Rsub_09193</name>
</gene>
<accession>A0A2V0P957</accession>
<evidence type="ECO:0000256" key="7">
    <source>
        <dbReference type="RuleBase" id="RU366031"/>
    </source>
</evidence>
<dbReference type="Proteomes" id="UP000247498">
    <property type="component" value="Unassembled WGS sequence"/>
</dbReference>
<proteinExistence type="inferred from homology"/>
<dbReference type="InterPro" id="IPR003754">
    <property type="entry name" value="4pyrrol_synth_uPrphyn_synth"/>
</dbReference>
<evidence type="ECO:0000256" key="4">
    <source>
        <dbReference type="ARBA" id="ARBA00023239"/>
    </source>
</evidence>